<dbReference type="PANTHER" id="PTHR38597">
    <property type="entry name" value="BLL3834 PROTEIN"/>
    <property type="match status" value="1"/>
</dbReference>
<sequence>MFYFWQDSPAFALELISTRRYNPIIPKFFTTMAQKTGSANLPLHYGHVPPWLAERMTKLGTVISQAIIYHYGRNEFLRRLAHPFWFQSFGAVMGMDWHSSGITTSVIGALKRGLNPLSKELGIHVCGGRGKYSRQTPQELLTIGSKVGFDGQQLAQSSRLVAKVDSAAVQDGFDLYLHSFIVTDEGNWAVIQQGMNTTNKQARRYHWLSEGLESFIDSPHAAIEGRHQGKIINLTDQRAQLSRTMQIDLLKTRSPESILKEISKSDSNLRPDPEKNTLKSGQLPLLHLEMPSHHEVRAENISLRRLHGNIAAAIDRGPEDFSELLLIPGVGARTILALAMVAEVIHGAPYRFSDPARFSLAHGGKDSYPFPVPVKVYDETIRVLKTAVQQSKLGQSEKMDAIKRLDQQALELEHQILSGPTVEEMIAHEKESSFLYGGRSVFGFESR</sequence>
<reference evidence="1 2" key="1">
    <citation type="submission" date="2015-11" db="EMBL/GenBank/DDBJ databases">
        <title>Genomic analysis of 38 Legionella species identifies large and diverse effector repertoires.</title>
        <authorList>
            <person name="Burstein D."/>
            <person name="Amaro F."/>
            <person name="Zusman T."/>
            <person name="Lifshitz Z."/>
            <person name="Cohen O."/>
            <person name="Gilbert J.A."/>
            <person name="Pupko T."/>
            <person name="Shuman H.A."/>
            <person name="Segal G."/>
        </authorList>
    </citation>
    <scope>NUCLEOTIDE SEQUENCE [LARGE SCALE GENOMIC DNA]</scope>
    <source>
        <strain evidence="1 2">PX-1-G2-E2</strain>
    </source>
</reference>
<dbReference type="RefSeq" id="WP_202972393.1">
    <property type="nucleotide sequence ID" value="NZ_CAAAIB010000019.1"/>
</dbReference>
<protein>
    <recommendedName>
        <fullName evidence="3">DUF763 domain-containing protein</fullName>
    </recommendedName>
</protein>
<dbReference type="Pfam" id="PF05559">
    <property type="entry name" value="DUF763"/>
    <property type="match status" value="1"/>
</dbReference>
<dbReference type="AlphaFoldDB" id="A0A0W0VWN9"/>
<dbReference type="PANTHER" id="PTHR38597:SF1">
    <property type="entry name" value="BLL3834 PROTEIN"/>
    <property type="match status" value="1"/>
</dbReference>
<proteinExistence type="predicted"/>
<dbReference type="InterPro" id="IPR008482">
    <property type="entry name" value="DUF763"/>
</dbReference>
<evidence type="ECO:0008006" key="3">
    <source>
        <dbReference type="Google" id="ProtNLM"/>
    </source>
</evidence>
<evidence type="ECO:0000313" key="1">
    <source>
        <dbReference type="EMBL" id="KTD24672.1"/>
    </source>
</evidence>
<gene>
    <name evidence="1" type="ORF">Lmac_2759</name>
</gene>
<dbReference type="PATRIC" id="fig|466.6.peg.2947"/>
<comment type="caution">
    <text evidence="1">The sequence shown here is derived from an EMBL/GenBank/DDBJ whole genome shotgun (WGS) entry which is preliminary data.</text>
</comment>
<organism evidence="1 2">
    <name type="scientific">Legionella maceachernii</name>
    <dbReference type="NCBI Taxonomy" id="466"/>
    <lineage>
        <taxon>Bacteria</taxon>
        <taxon>Pseudomonadati</taxon>
        <taxon>Pseudomonadota</taxon>
        <taxon>Gammaproteobacteria</taxon>
        <taxon>Legionellales</taxon>
        <taxon>Legionellaceae</taxon>
        <taxon>Legionella</taxon>
    </lineage>
</organism>
<dbReference type="EMBL" id="LNYL01000050">
    <property type="protein sequence ID" value="KTD24672.1"/>
    <property type="molecule type" value="Genomic_DNA"/>
</dbReference>
<evidence type="ECO:0000313" key="2">
    <source>
        <dbReference type="Proteomes" id="UP000054908"/>
    </source>
</evidence>
<dbReference type="STRING" id="466.Lmac_2759"/>
<name>A0A0W0VWN9_9GAMM</name>
<accession>A0A0W0VWN9</accession>
<keyword evidence="2" id="KW-1185">Reference proteome</keyword>
<dbReference type="Proteomes" id="UP000054908">
    <property type="component" value="Unassembled WGS sequence"/>
</dbReference>